<accession>A0A395LJU6</accession>
<comment type="caution">
    <text evidence="2">The sequence shown here is derived from an EMBL/GenBank/DDBJ whole genome shotgun (WGS) entry which is preliminary data.</text>
</comment>
<dbReference type="EMBL" id="QRBB01000001">
    <property type="protein sequence ID" value="RDS76949.1"/>
    <property type="molecule type" value="Genomic_DNA"/>
</dbReference>
<feature type="transmembrane region" description="Helical" evidence="1">
    <location>
        <begin position="84"/>
        <end position="104"/>
    </location>
</feature>
<name>A0A395LJU6_9SPHN</name>
<evidence type="ECO:0000313" key="3">
    <source>
        <dbReference type="Proteomes" id="UP000254101"/>
    </source>
</evidence>
<keyword evidence="3" id="KW-1185">Reference proteome</keyword>
<keyword evidence="1" id="KW-0472">Membrane</keyword>
<dbReference type="OrthoDB" id="1160343at2"/>
<proteinExistence type="predicted"/>
<evidence type="ECO:0000256" key="1">
    <source>
        <dbReference type="SAM" id="Phobius"/>
    </source>
</evidence>
<feature type="transmembrane region" description="Helical" evidence="1">
    <location>
        <begin position="56"/>
        <end position="77"/>
    </location>
</feature>
<keyword evidence="1" id="KW-0812">Transmembrane</keyword>
<organism evidence="2 3">
    <name type="scientific">Alteriqipengyuania lutimaris</name>
    <dbReference type="NCBI Taxonomy" id="1538146"/>
    <lineage>
        <taxon>Bacteria</taxon>
        <taxon>Pseudomonadati</taxon>
        <taxon>Pseudomonadota</taxon>
        <taxon>Alphaproteobacteria</taxon>
        <taxon>Sphingomonadales</taxon>
        <taxon>Erythrobacteraceae</taxon>
        <taxon>Alteriqipengyuania</taxon>
    </lineage>
</organism>
<feature type="transmembrane region" description="Helical" evidence="1">
    <location>
        <begin position="116"/>
        <end position="137"/>
    </location>
</feature>
<sequence>MLHLAKQVGLTAAIVLVCNALHEIGHLVAAKALGYEAAIRINSVSLVGGAQDWRDAALVDAAGPLVTVLLAIIGVALSKRGGTLGPTIVFAALMMRILATAVSVQAPNDEARISEALGLGTWGVPAMVVGLLAILMLLSARRSAIGWRWLLGAWIGASLGFVVVVFGEPHLPALTV</sequence>
<gene>
    <name evidence="2" type="ORF">DL238_04545</name>
</gene>
<keyword evidence="1" id="KW-1133">Transmembrane helix</keyword>
<dbReference type="Proteomes" id="UP000254101">
    <property type="component" value="Unassembled WGS sequence"/>
</dbReference>
<feature type="transmembrane region" description="Helical" evidence="1">
    <location>
        <begin position="149"/>
        <end position="167"/>
    </location>
</feature>
<reference evidence="2 3" key="1">
    <citation type="submission" date="2018-07" db="EMBL/GenBank/DDBJ databases">
        <title>Erythrobacter nanhaiensis sp. nov., a novel member of the genus Erythrobacter isolated from the South China Sea.</title>
        <authorList>
            <person name="Chen X."/>
            <person name="Liu J."/>
        </authorList>
    </citation>
    <scope>NUCLEOTIDE SEQUENCE [LARGE SCALE GENOMIC DNA]</scope>
    <source>
        <strain evidence="2 3">S-5</strain>
    </source>
</reference>
<dbReference type="RefSeq" id="WP_115491172.1">
    <property type="nucleotide sequence ID" value="NZ_JACHWW010000001.1"/>
</dbReference>
<evidence type="ECO:0008006" key="4">
    <source>
        <dbReference type="Google" id="ProtNLM"/>
    </source>
</evidence>
<protein>
    <recommendedName>
        <fullName evidence="4">Peptidase M50</fullName>
    </recommendedName>
</protein>
<dbReference type="AlphaFoldDB" id="A0A395LJU6"/>
<evidence type="ECO:0000313" key="2">
    <source>
        <dbReference type="EMBL" id="RDS76949.1"/>
    </source>
</evidence>